<protein>
    <submittedName>
        <fullName evidence="2">Uncharacterized protein</fullName>
    </submittedName>
</protein>
<keyword evidence="1" id="KW-0812">Transmembrane</keyword>
<keyword evidence="3" id="KW-1185">Reference proteome</keyword>
<proteinExistence type="predicted"/>
<gene>
    <name evidence="2" type="ORF">EJB05_43438</name>
</gene>
<evidence type="ECO:0000313" key="2">
    <source>
        <dbReference type="EMBL" id="TVU09939.1"/>
    </source>
</evidence>
<keyword evidence="1" id="KW-0472">Membrane</keyword>
<organism evidence="2 3">
    <name type="scientific">Eragrostis curvula</name>
    <name type="common">weeping love grass</name>
    <dbReference type="NCBI Taxonomy" id="38414"/>
    <lineage>
        <taxon>Eukaryota</taxon>
        <taxon>Viridiplantae</taxon>
        <taxon>Streptophyta</taxon>
        <taxon>Embryophyta</taxon>
        <taxon>Tracheophyta</taxon>
        <taxon>Spermatophyta</taxon>
        <taxon>Magnoliopsida</taxon>
        <taxon>Liliopsida</taxon>
        <taxon>Poales</taxon>
        <taxon>Poaceae</taxon>
        <taxon>PACMAD clade</taxon>
        <taxon>Chloridoideae</taxon>
        <taxon>Eragrostideae</taxon>
        <taxon>Eragrostidinae</taxon>
        <taxon>Eragrostis</taxon>
    </lineage>
</organism>
<dbReference type="EMBL" id="RWGY01000039">
    <property type="protein sequence ID" value="TVU09939.1"/>
    <property type="molecule type" value="Genomic_DNA"/>
</dbReference>
<name>A0A5J9TF47_9POAL</name>
<comment type="caution">
    <text evidence="2">The sequence shown here is derived from an EMBL/GenBank/DDBJ whole genome shotgun (WGS) entry which is preliminary data.</text>
</comment>
<keyword evidence="1" id="KW-1133">Transmembrane helix</keyword>
<accession>A0A5J9TF47</accession>
<evidence type="ECO:0000256" key="1">
    <source>
        <dbReference type="SAM" id="Phobius"/>
    </source>
</evidence>
<sequence>MPRALAYGGAAVAGFAPPWPAVLGVAGVSVWAISLAILLCGHSSDKKPGKMKPGAPGAAATAMSNMTLFNATSGATTGGSVGASGGGACFAGPGPVCPGGGCGAAAAGGGVGVCSSGGSGGGSGSGGCGGGC</sequence>
<feature type="non-terminal residue" evidence="2">
    <location>
        <position position="1"/>
    </location>
</feature>
<dbReference type="Proteomes" id="UP000324897">
    <property type="component" value="Chromosome 3"/>
</dbReference>
<evidence type="ECO:0000313" key="3">
    <source>
        <dbReference type="Proteomes" id="UP000324897"/>
    </source>
</evidence>
<dbReference type="AlphaFoldDB" id="A0A5J9TF47"/>
<reference evidence="2 3" key="1">
    <citation type="journal article" date="2019" name="Sci. Rep.">
        <title>A high-quality genome of Eragrostis curvula grass provides insights into Poaceae evolution and supports new strategies to enhance forage quality.</title>
        <authorList>
            <person name="Carballo J."/>
            <person name="Santos B.A.C.M."/>
            <person name="Zappacosta D."/>
            <person name="Garbus I."/>
            <person name="Selva J.P."/>
            <person name="Gallo C.A."/>
            <person name="Diaz A."/>
            <person name="Albertini E."/>
            <person name="Caccamo M."/>
            <person name="Echenique V."/>
        </authorList>
    </citation>
    <scope>NUCLEOTIDE SEQUENCE [LARGE SCALE GENOMIC DNA]</scope>
    <source>
        <strain evidence="3">cv. Victoria</strain>
        <tissue evidence="2">Leaf</tissue>
    </source>
</reference>
<dbReference type="OrthoDB" id="695387at2759"/>
<feature type="transmembrane region" description="Helical" evidence="1">
    <location>
        <begin position="20"/>
        <end position="41"/>
    </location>
</feature>
<dbReference type="Gramene" id="TVU09939">
    <property type="protein sequence ID" value="TVU09939"/>
    <property type="gene ID" value="EJB05_43438"/>
</dbReference>